<dbReference type="Proteomes" id="UP000267096">
    <property type="component" value="Unassembled WGS sequence"/>
</dbReference>
<dbReference type="OrthoDB" id="79871at2759"/>
<dbReference type="WBParaSite" id="ASIM_0000167001-mRNA-1">
    <property type="protein sequence ID" value="ASIM_0000167001-mRNA-1"/>
    <property type="gene ID" value="ASIM_0000167001"/>
</dbReference>
<dbReference type="Gene3D" id="1.20.58.900">
    <property type="match status" value="1"/>
</dbReference>
<keyword evidence="3" id="KW-1185">Reference proteome</keyword>
<reference evidence="2 3" key="2">
    <citation type="submission" date="2018-11" db="EMBL/GenBank/DDBJ databases">
        <authorList>
            <consortium name="Pathogen Informatics"/>
        </authorList>
    </citation>
    <scope>NUCLEOTIDE SEQUENCE [LARGE SCALE GENOMIC DNA]</scope>
</reference>
<dbReference type="PANTHER" id="PTHR45956:SF6">
    <property type="entry name" value="RUN DOMAIN-CONTAINING PROTEIN"/>
    <property type="match status" value="1"/>
</dbReference>
<sequence length="113" mass="13164">MFARIVIMIKRISENERSNLLIVTRLVLRTFLEETMKLRHRMLETDTQPLADLFMMLEKVLWHGFKSTAHRTMIALRSPDAELWACIGRIASTHADMNECYQCITQLGNITLV</sequence>
<protein>
    <submittedName>
        <fullName evidence="4">RUN domain-containing protein</fullName>
    </submittedName>
</protein>
<reference evidence="4" key="1">
    <citation type="submission" date="2017-02" db="UniProtKB">
        <authorList>
            <consortium name="WormBaseParasite"/>
        </authorList>
    </citation>
    <scope>IDENTIFICATION</scope>
</reference>
<dbReference type="GO" id="GO:0005737">
    <property type="term" value="C:cytoplasm"/>
    <property type="evidence" value="ECO:0007669"/>
    <property type="project" value="TreeGrafter"/>
</dbReference>
<organism evidence="4">
    <name type="scientific">Anisakis simplex</name>
    <name type="common">Herring worm</name>
    <dbReference type="NCBI Taxonomy" id="6269"/>
    <lineage>
        <taxon>Eukaryota</taxon>
        <taxon>Metazoa</taxon>
        <taxon>Ecdysozoa</taxon>
        <taxon>Nematoda</taxon>
        <taxon>Chromadorea</taxon>
        <taxon>Rhabditida</taxon>
        <taxon>Spirurina</taxon>
        <taxon>Ascaridomorpha</taxon>
        <taxon>Ascaridoidea</taxon>
        <taxon>Anisakidae</taxon>
        <taxon>Anisakis</taxon>
        <taxon>Anisakis simplex complex</taxon>
    </lineage>
</organism>
<evidence type="ECO:0000313" key="3">
    <source>
        <dbReference type="Proteomes" id="UP000267096"/>
    </source>
</evidence>
<gene>
    <name evidence="2" type="ORF">ASIM_LOCUS1545</name>
</gene>
<dbReference type="AlphaFoldDB" id="A0A0M3J2B2"/>
<dbReference type="PANTHER" id="PTHR45956">
    <property type="entry name" value="RUN AND FYVE DOMAIN-CONTAINING PROTEIN 2-LIKE PROTEIN"/>
    <property type="match status" value="1"/>
</dbReference>
<dbReference type="EMBL" id="UYRR01001679">
    <property type="protein sequence ID" value="VDK18870.1"/>
    <property type="molecule type" value="Genomic_DNA"/>
</dbReference>
<evidence type="ECO:0000256" key="1">
    <source>
        <dbReference type="ARBA" id="ARBA00023054"/>
    </source>
</evidence>
<keyword evidence="1" id="KW-0175">Coiled coil</keyword>
<dbReference type="SUPFAM" id="SSF140741">
    <property type="entry name" value="RUN domain-like"/>
    <property type="match status" value="1"/>
</dbReference>
<proteinExistence type="predicted"/>
<accession>A0A0M3J2B2</accession>
<dbReference type="InterPro" id="IPR037213">
    <property type="entry name" value="Run_dom_sf"/>
</dbReference>
<name>A0A0M3J2B2_ANISI</name>
<evidence type="ECO:0000313" key="2">
    <source>
        <dbReference type="EMBL" id="VDK18870.1"/>
    </source>
</evidence>
<dbReference type="InterPro" id="IPR047335">
    <property type="entry name" value="RUFY1-3"/>
</dbReference>
<evidence type="ECO:0000313" key="4">
    <source>
        <dbReference type="WBParaSite" id="ASIM_0000167001-mRNA-1"/>
    </source>
</evidence>